<dbReference type="InterPro" id="IPR037321">
    <property type="entry name" value="KIN17-like"/>
</dbReference>
<dbReference type="AlphaFoldDB" id="A0A9W7E415"/>
<dbReference type="SMART" id="SM01253">
    <property type="entry name" value="Kin17_mid"/>
    <property type="match status" value="1"/>
</dbReference>
<dbReference type="InterPro" id="IPR041995">
    <property type="entry name" value="KOW_KIN17"/>
</dbReference>
<keyword evidence="2" id="KW-0479">Metal-binding</keyword>
<dbReference type="InterPro" id="IPR019447">
    <property type="entry name" value="DNA/RNA-bd_Kin17_WH-like_dom"/>
</dbReference>
<dbReference type="PANTHER" id="PTHR12805:SF0">
    <property type="entry name" value="DNA_RNA-BINDING PROTEIN KIN17"/>
    <property type="match status" value="1"/>
</dbReference>
<keyword evidence="3" id="KW-0863">Zinc-finger</keyword>
<dbReference type="Pfam" id="PF18131">
    <property type="entry name" value="KN17_SH3"/>
    <property type="match status" value="1"/>
</dbReference>
<dbReference type="PROSITE" id="PS00028">
    <property type="entry name" value="ZINC_FINGER_C2H2_1"/>
    <property type="match status" value="1"/>
</dbReference>
<evidence type="ECO:0000259" key="6">
    <source>
        <dbReference type="PROSITE" id="PS00028"/>
    </source>
</evidence>
<dbReference type="GO" id="GO:0006974">
    <property type="term" value="P:DNA damage response"/>
    <property type="evidence" value="ECO:0007669"/>
    <property type="project" value="TreeGrafter"/>
</dbReference>
<dbReference type="InterPro" id="IPR036236">
    <property type="entry name" value="Znf_C2H2_sf"/>
</dbReference>
<keyword evidence="8" id="KW-1185">Reference proteome</keyword>
<dbReference type="Proteomes" id="UP001165082">
    <property type="component" value="Unassembled WGS sequence"/>
</dbReference>
<keyword evidence="4" id="KW-0862">Zinc</keyword>
<proteinExistence type="inferred from homology"/>
<evidence type="ECO:0000256" key="1">
    <source>
        <dbReference type="ARBA" id="ARBA00008517"/>
    </source>
</evidence>
<sequence length="352" mass="40083">MGKAEKGSAKDIANRAKARGLGKLQFYCQMCAKQCRDANGFKCHQTSASHLKMMSILRDSGQKVVDDFSQEFEESYVETLRRRHGVKRVNANNVYQEVIADKHHIHMNATQWETLTSFVQYLGKKGSVIVEEDERGWFVQYIDRSEGTLKKRAMLEEMGGEEKKTKVGEGGAQTTTTAAAANAKPMSALDRIMEENRLKKAKDEEAARLKEEAAAQEEDRKRRREKREKKGKKKDYWLKKGIVVKVVNKKLEGGKFYKRKGVVREVVEKYAGRVEIKGDDEGEEDVEVILDQDDLETVVPKVGKEVVIVNGYGRGEEAVLTEILEKEFKGRVKLLEDGEIVDVDYECFSKKY</sequence>
<dbReference type="Gene3D" id="2.30.30.30">
    <property type="match status" value="1"/>
</dbReference>
<gene>
    <name evidence="7" type="ORF">TrRE_jg8669</name>
</gene>
<evidence type="ECO:0000313" key="7">
    <source>
        <dbReference type="EMBL" id="GMH67354.1"/>
    </source>
</evidence>
<dbReference type="Pfam" id="PF10357">
    <property type="entry name" value="WH_KIN17"/>
    <property type="match status" value="1"/>
</dbReference>
<dbReference type="GO" id="GO:0005634">
    <property type="term" value="C:nucleus"/>
    <property type="evidence" value="ECO:0007669"/>
    <property type="project" value="TreeGrafter"/>
</dbReference>
<dbReference type="InterPro" id="IPR056767">
    <property type="entry name" value="C2H2-Znf_KIN17"/>
</dbReference>
<feature type="region of interest" description="Disordered" evidence="5">
    <location>
        <begin position="159"/>
        <end position="181"/>
    </location>
</feature>
<feature type="domain" description="C2H2-type" evidence="6">
    <location>
        <begin position="28"/>
        <end position="50"/>
    </location>
</feature>
<comment type="similarity">
    <text evidence="1">Belongs to the KIN17 family.</text>
</comment>
<dbReference type="Pfam" id="PF25092">
    <property type="entry name" value="SH3_KIN17_C"/>
    <property type="match status" value="1"/>
</dbReference>
<dbReference type="Gene3D" id="2.30.30.140">
    <property type="match status" value="1"/>
</dbReference>
<dbReference type="InterPro" id="IPR014722">
    <property type="entry name" value="Rib_uL2_dom2"/>
</dbReference>
<dbReference type="Pfam" id="PF25095">
    <property type="entry name" value="C2H2-zf_KIN17"/>
    <property type="match status" value="1"/>
</dbReference>
<dbReference type="PANTHER" id="PTHR12805">
    <property type="entry name" value="KIN17 KIN, ANTIGENIC DETERMINANT OF RECA PROTEIN HOMOLOG"/>
    <property type="match status" value="1"/>
</dbReference>
<evidence type="ECO:0000256" key="3">
    <source>
        <dbReference type="ARBA" id="ARBA00022771"/>
    </source>
</evidence>
<protein>
    <recommendedName>
        <fullName evidence="6">C2H2-type domain-containing protein</fullName>
    </recommendedName>
</protein>
<dbReference type="InterPro" id="IPR013087">
    <property type="entry name" value="Znf_C2H2_type"/>
</dbReference>
<dbReference type="Gene3D" id="1.10.10.2030">
    <property type="entry name" value="DNA/RNA-binding protein Kin17, conserved domain"/>
    <property type="match status" value="1"/>
</dbReference>
<dbReference type="FunFam" id="1.10.10.2030:FF:000001">
    <property type="entry name" value="DNA/RNA-binding protein KIN17, putative"/>
    <property type="match status" value="1"/>
</dbReference>
<reference evidence="7" key="1">
    <citation type="submission" date="2022-07" db="EMBL/GenBank/DDBJ databases">
        <title>Genome analysis of Parmales, a sister group of diatoms, reveals the evolutionary specialization of diatoms from phago-mixotrophs to photoautotrophs.</title>
        <authorList>
            <person name="Ban H."/>
            <person name="Sato S."/>
            <person name="Yoshikawa S."/>
            <person name="Kazumasa Y."/>
            <person name="Nakamura Y."/>
            <person name="Ichinomiya M."/>
            <person name="Saitoh K."/>
            <person name="Sato N."/>
            <person name="Blanc-Mathieu R."/>
            <person name="Endo H."/>
            <person name="Kuwata A."/>
            <person name="Ogata H."/>
        </authorList>
    </citation>
    <scope>NUCLEOTIDE SEQUENCE</scope>
</reference>
<dbReference type="InterPro" id="IPR041330">
    <property type="entry name" value="KN17_SH3"/>
</dbReference>
<evidence type="ECO:0000256" key="5">
    <source>
        <dbReference type="SAM" id="MobiDB-lite"/>
    </source>
</evidence>
<name>A0A9W7E415_9STRA</name>
<evidence type="ECO:0000256" key="4">
    <source>
        <dbReference type="ARBA" id="ARBA00022833"/>
    </source>
</evidence>
<evidence type="ECO:0000256" key="2">
    <source>
        <dbReference type="ARBA" id="ARBA00022723"/>
    </source>
</evidence>
<dbReference type="OrthoDB" id="10266249at2759"/>
<feature type="compositionally biased region" description="Basic and acidic residues" evidence="5">
    <location>
        <begin position="201"/>
        <end position="220"/>
    </location>
</feature>
<dbReference type="EMBL" id="BRXZ01002659">
    <property type="protein sequence ID" value="GMH67354.1"/>
    <property type="molecule type" value="Genomic_DNA"/>
</dbReference>
<comment type="caution">
    <text evidence="7">The sequence shown here is derived from an EMBL/GenBank/DDBJ whole genome shotgun (WGS) entry which is preliminary data.</text>
</comment>
<feature type="compositionally biased region" description="Low complexity" evidence="5">
    <location>
        <begin position="172"/>
        <end position="181"/>
    </location>
</feature>
<dbReference type="GO" id="GO:0003690">
    <property type="term" value="F:double-stranded DNA binding"/>
    <property type="evidence" value="ECO:0007669"/>
    <property type="project" value="TreeGrafter"/>
</dbReference>
<evidence type="ECO:0000313" key="8">
    <source>
        <dbReference type="Proteomes" id="UP001165082"/>
    </source>
</evidence>
<accession>A0A9W7E415</accession>
<dbReference type="GO" id="GO:0006260">
    <property type="term" value="P:DNA replication"/>
    <property type="evidence" value="ECO:0007669"/>
    <property type="project" value="TreeGrafter"/>
</dbReference>
<organism evidence="7 8">
    <name type="scientific">Triparma retinervis</name>
    <dbReference type="NCBI Taxonomy" id="2557542"/>
    <lineage>
        <taxon>Eukaryota</taxon>
        <taxon>Sar</taxon>
        <taxon>Stramenopiles</taxon>
        <taxon>Ochrophyta</taxon>
        <taxon>Bolidophyceae</taxon>
        <taxon>Parmales</taxon>
        <taxon>Triparmaceae</taxon>
        <taxon>Triparma</taxon>
    </lineage>
</organism>
<dbReference type="SUPFAM" id="SSF57667">
    <property type="entry name" value="beta-beta-alpha zinc fingers"/>
    <property type="match status" value="1"/>
</dbReference>
<feature type="region of interest" description="Disordered" evidence="5">
    <location>
        <begin position="201"/>
        <end position="228"/>
    </location>
</feature>
<dbReference type="GO" id="GO:0008270">
    <property type="term" value="F:zinc ion binding"/>
    <property type="evidence" value="ECO:0007669"/>
    <property type="project" value="UniProtKB-KW"/>
</dbReference>
<dbReference type="InterPro" id="IPR038254">
    <property type="entry name" value="KIN17_WH-like_sf"/>
</dbReference>